<dbReference type="PANTHER" id="PTHR35526">
    <property type="entry name" value="ANTI-SIGMA-F FACTOR RSBW-RELATED"/>
    <property type="match status" value="1"/>
</dbReference>
<comment type="caution">
    <text evidence="4">The sequence shown here is derived from an EMBL/GenBank/DDBJ whole genome shotgun (WGS) entry which is preliminary data.</text>
</comment>
<dbReference type="InterPro" id="IPR025847">
    <property type="entry name" value="MEDS_domain"/>
</dbReference>
<dbReference type="Gene3D" id="3.30.565.10">
    <property type="entry name" value="Histidine kinase-like ATPase, C-terminal domain"/>
    <property type="match status" value="1"/>
</dbReference>
<keyword evidence="1" id="KW-0808">Transferase</keyword>
<feature type="domain" description="MEDS" evidence="3">
    <location>
        <begin position="14"/>
        <end position="158"/>
    </location>
</feature>
<gene>
    <name evidence="4" type="ORF">Rhe02_60490</name>
</gene>
<reference evidence="4" key="1">
    <citation type="submission" date="2021-01" db="EMBL/GenBank/DDBJ databases">
        <title>Whole genome shotgun sequence of Rhizocola hellebori NBRC 109834.</title>
        <authorList>
            <person name="Komaki H."/>
            <person name="Tamura T."/>
        </authorList>
    </citation>
    <scope>NUCLEOTIDE SEQUENCE</scope>
    <source>
        <strain evidence="4">NBRC 109834</strain>
    </source>
</reference>
<protein>
    <submittedName>
        <fullName evidence="4">Anti-sigma regulatory factor</fullName>
    </submittedName>
</protein>
<keyword evidence="1" id="KW-0723">Serine/threonine-protein kinase</keyword>
<evidence type="ECO:0000259" key="3">
    <source>
        <dbReference type="Pfam" id="PF14417"/>
    </source>
</evidence>
<evidence type="ECO:0000313" key="5">
    <source>
        <dbReference type="Proteomes" id="UP000612899"/>
    </source>
</evidence>
<evidence type="ECO:0000256" key="1">
    <source>
        <dbReference type="ARBA" id="ARBA00022527"/>
    </source>
</evidence>
<dbReference type="Pfam" id="PF14417">
    <property type="entry name" value="MEDS"/>
    <property type="match status" value="1"/>
</dbReference>
<dbReference type="InterPro" id="IPR047718">
    <property type="entry name" value="RsbA-like_anti_sig"/>
</dbReference>
<organism evidence="4 5">
    <name type="scientific">Rhizocola hellebori</name>
    <dbReference type="NCBI Taxonomy" id="1392758"/>
    <lineage>
        <taxon>Bacteria</taxon>
        <taxon>Bacillati</taxon>
        <taxon>Actinomycetota</taxon>
        <taxon>Actinomycetes</taxon>
        <taxon>Micromonosporales</taxon>
        <taxon>Micromonosporaceae</taxon>
        <taxon>Rhizocola</taxon>
    </lineage>
</organism>
<evidence type="ECO:0000259" key="2">
    <source>
        <dbReference type="Pfam" id="PF13581"/>
    </source>
</evidence>
<sequence length="319" mass="34503">MAISRQASAPVFHHIGLLHDSPASYTRGCVTFIREGLDAGAPVLVAVPGGGKNEAIRDALGDADHRLQFADMSIAGRNPGRILPWILLEFADRHPGQRVWLISESMWPDRSCMEYQECAAHDAMINLAFTGRDAAILCPFDTVALRPQTIADAHRTHPTLADGVNTWRNSAYADPVDAARDFDLPIPHPPGDAYRCSVADRGDLRGLRQTVTAQATAANVAPQRVRQLAIAVNELACNSILHADGHASLSLWSEPGVFVCQIDDAGTWPDPMAGRVPRPAGSTGGYGLLIVHELADLVRVHSHQTGTSIRLHINLPNQR</sequence>
<dbReference type="InterPro" id="IPR050267">
    <property type="entry name" value="Anti-sigma-factor_SerPK"/>
</dbReference>
<accession>A0A8J3QDD6</accession>
<name>A0A8J3QDD6_9ACTN</name>
<dbReference type="RefSeq" id="WP_203911755.1">
    <property type="nucleotide sequence ID" value="NZ_BONY01000043.1"/>
</dbReference>
<dbReference type="Proteomes" id="UP000612899">
    <property type="component" value="Unassembled WGS sequence"/>
</dbReference>
<keyword evidence="5" id="KW-1185">Reference proteome</keyword>
<dbReference type="InterPro" id="IPR003594">
    <property type="entry name" value="HATPase_dom"/>
</dbReference>
<keyword evidence="1" id="KW-0418">Kinase</keyword>
<proteinExistence type="predicted"/>
<feature type="domain" description="Histidine kinase/HSP90-like ATPase" evidence="2">
    <location>
        <begin position="199"/>
        <end position="311"/>
    </location>
</feature>
<dbReference type="EMBL" id="BONY01000043">
    <property type="protein sequence ID" value="GIH07982.1"/>
    <property type="molecule type" value="Genomic_DNA"/>
</dbReference>
<dbReference type="Pfam" id="PF13581">
    <property type="entry name" value="HATPase_c_2"/>
    <property type="match status" value="1"/>
</dbReference>
<evidence type="ECO:0000313" key="4">
    <source>
        <dbReference type="EMBL" id="GIH07982.1"/>
    </source>
</evidence>
<dbReference type="CDD" id="cd16936">
    <property type="entry name" value="HATPase_RsbW-like"/>
    <property type="match status" value="1"/>
</dbReference>
<dbReference type="SUPFAM" id="SSF55874">
    <property type="entry name" value="ATPase domain of HSP90 chaperone/DNA topoisomerase II/histidine kinase"/>
    <property type="match status" value="1"/>
</dbReference>
<dbReference type="InterPro" id="IPR036890">
    <property type="entry name" value="HATPase_C_sf"/>
</dbReference>
<dbReference type="NCBIfam" id="NF041045">
    <property type="entry name" value="RsbA_anti_sig"/>
    <property type="match status" value="1"/>
</dbReference>
<dbReference type="AlphaFoldDB" id="A0A8J3QDD6"/>
<dbReference type="PANTHER" id="PTHR35526:SF3">
    <property type="entry name" value="ANTI-SIGMA-F FACTOR RSBW"/>
    <property type="match status" value="1"/>
</dbReference>
<dbReference type="GO" id="GO:0004674">
    <property type="term" value="F:protein serine/threonine kinase activity"/>
    <property type="evidence" value="ECO:0007669"/>
    <property type="project" value="UniProtKB-KW"/>
</dbReference>